<dbReference type="PANTHER" id="PTHR47235">
    <property type="entry name" value="BLR6548 PROTEIN"/>
    <property type="match status" value="1"/>
</dbReference>
<keyword evidence="2" id="KW-0732">Signal</keyword>
<dbReference type="InterPro" id="IPR028081">
    <property type="entry name" value="Leu-bd"/>
</dbReference>
<reference evidence="4 5" key="1">
    <citation type="submission" date="2023-08" db="EMBL/GenBank/DDBJ databases">
        <authorList>
            <person name="Roldan D.M."/>
            <person name="Menes R.J."/>
        </authorList>
    </citation>
    <scope>NUCLEOTIDE SEQUENCE [LARGE SCALE GENOMIC DNA]</scope>
    <source>
        <strain evidence="4 5">CCM 2812</strain>
    </source>
</reference>
<keyword evidence="5" id="KW-1185">Reference proteome</keyword>
<dbReference type="PANTHER" id="PTHR47235:SF1">
    <property type="entry name" value="BLR6548 PROTEIN"/>
    <property type="match status" value="1"/>
</dbReference>
<proteinExistence type="inferred from homology"/>
<dbReference type="SUPFAM" id="SSF53822">
    <property type="entry name" value="Periplasmic binding protein-like I"/>
    <property type="match status" value="1"/>
</dbReference>
<sequence length="374" mass="39596">MQRRSLLRSAVVLPALAHRPGQAADAGELVIGQIGPQGALLDSACHEQLAGMKLAIDGANARGGIGGRKLRWARIDSSGLAPEMLAVKTQRLGSEPAFAAWLGPVGAACQAALAQIPADGRAPCVGALSLQDRQREQLPGWQFHVRATQAREADALVRHLGTLRLSRVALVSRSGPDGNAAAGVLSATLVDRGMRPLAQASVTDDPATLQEAARKLIALDPQALLLALPAHQVLGLIDQVRALRRHPALYAMSMGGGEALIEGGLQRAAGLVVTQVVPYPWSDAQPALSDYRRACEPAQVRVGYASLEGYLTAQVLIEAMRRVGPRVQRRALRDQLAGLKFSLAGMDIDFQRGEPAGSRLVELVQIGPGGRYLR</sequence>
<gene>
    <name evidence="4" type="ORF">Q8X39_04420</name>
</gene>
<evidence type="ECO:0000256" key="1">
    <source>
        <dbReference type="ARBA" id="ARBA00010062"/>
    </source>
</evidence>
<dbReference type="RefSeq" id="WP_305748424.1">
    <property type="nucleotide sequence ID" value="NZ_JAUZEE010000002.1"/>
</dbReference>
<dbReference type="Gene3D" id="3.40.50.2300">
    <property type="match status" value="2"/>
</dbReference>
<dbReference type="InterPro" id="IPR028082">
    <property type="entry name" value="Peripla_BP_I"/>
</dbReference>
<evidence type="ECO:0000256" key="2">
    <source>
        <dbReference type="ARBA" id="ARBA00022729"/>
    </source>
</evidence>
<accession>A0ABT9G0N0</accession>
<comment type="caution">
    <text evidence="4">The sequence shown here is derived from an EMBL/GenBank/DDBJ whole genome shotgun (WGS) entry which is preliminary data.</text>
</comment>
<evidence type="ECO:0000313" key="4">
    <source>
        <dbReference type="EMBL" id="MDP4299867.1"/>
    </source>
</evidence>
<evidence type="ECO:0000259" key="3">
    <source>
        <dbReference type="Pfam" id="PF13458"/>
    </source>
</evidence>
<dbReference type="EMBL" id="JAUZEE010000002">
    <property type="protein sequence ID" value="MDP4299867.1"/>
    <property type="molecule type" value="Genomic_DNA"/>
</dbReference>
<dbReference type="Proteomes" id="UP001235760">
    <property type="component" value="Unassembled WGS sequence"/>
</dbReference>
<protein>
    <submittedName>
        <fullName evidence="4">ABC transporter substrate-binding protein</fullName>
    </submittedName>
</protein>
<dbReference type="CDD" id="cd06326">
    <property type="entry name" value="PBP1_ABC_ligand_binding-like"/>
    <property type="match status" value="1"/>
</dbReference>
<feature type="domain" description="Leucine-binding protein" evidence="3">
    <location>
        <begin position="31"/>
        <end position="367"/>
    </location>
</feature>
<evidence type="ECO:0000313" key="5">
    <source>
        <dbReference type="Proteomes" id="UP001235760"/>
    </source>
</evidence>
<organism evidence="4 5">
    <name type="scientific">Leptothrix discophora</name>
    <dbReference type="NCBI Taxonomy" id="89"/>
    <lineage>
        <taxon>Bacteria</taxon>
        <taxon>Pseudomonadati</taxon>
        <taxon>Pseudomonadota</taxon>
        <taxon>Betaproteobacteria</taxon>
        <taxon>Burkholderiales</taxon>
        <taxon>Sphaerotilaceae</taxon>
        <taxon>Leptothrix</taxon>
    </lineage>
</organism>
<dbReference type="Pfam" id="PF13458">
    <property type="entry name" value="Peripla_BP_6"/>
    <property type="match status" value="1"/>
</dbReference>
<comment type="similarity">
    <text evidence="1">Belongs to the leucine-binding protein family.</text>
</comment>
<name>A0ABT9G0N0_LEPDI</name>